<evidence type="ECO:0000256" key="1">
    <source>
        <dbReference type="SAM" id="MobiDB-lite"/>
    </source>
</evidence>
<dbReference type="AlphaFoldDB" id="A0A1H3C1P1"/>
<feature type="compositionally biased region" description="Basic and acidic residues" evidence="1">
    <location>
        <begin position="34"/>
        <end position="48"/>
    </location>
</feature>
<name>A0A1H3C1P1_9BACL</name>
<gene>
    <name evidence="2" type="ORF">SAMN05444487_11930</name>
</gene>
<protein>
    <submittedName>
        <fullName evidence="2">Uncharacterized protein</fullName>
    </submittedName>
</protein>
<keyword evidence="3" id="KW-1185">Reference proteome</keyword>
<organism evidence="2 3">
    <name type="scientific">Marininema mesophilum</name>
    <dbReference type="NCBI Taxonomy" id="1048340"/>
    <lineage>
        <taxon>Bacteria</taxon>
        <taxon>Bacillati</taxon>
        <taxon>Bacillota</taxon>
        <taxon>Bacilli</taxon>
        <taxon>Bacillales</taxon>
        <taxon>Thermoactinomycetaceae</taxon>
        <taxon>Marininema</taxon>
    </lineage>
</organism>
<evidence type="ECO:0000313" key="3">
    <source>
        <dbReference type="Proteomes" id="UP000198534"/>
    </source>
</evidence>
<sequence>MKQHRDVQQDSGEQQRKQAEAKDAENGIQVKADGAGDKKLEGPDRPST</sequence>
<dbReference type="EMBL" id="FNNQ01000019">
    <property type="protein sequence ID" value="SDX48077.1"/>
    <property type="molecule type" value="Genomic_DNA"/>
</dbReference>
<proteinExistence type="predicted"/>
<dbReference type="STRING" id="1048340.SAMN05444487_11930"/>
<feature type="compositionally biased region" description="Basic and acidic residues" evidence="1">
    <location>
        <begin position="1"/>
        <end position="25"/>
    </location>
</feature>
<dbReference type="Proteomes" id="UP000198534">
    <property type="component" value="Unassembled WGS sequence"/>
</dbReference>
<reference evidence="2 3" key="1">
    <citation type="submission" date="2016-10" db="EMBL/GenBank/DDBJ databases">
        <authorList>
            <person name="de Groot N.N."/>
        </authorList>
    </citation>
    <scope>NUCLEOTIDE SEQUENCE [LARGE SCALE GENOMIC DNA]</scope>
    <source>
        <strain evidence="2 3">DSM 45610</strain>
    </source>
</reference>
<feature type="region of interest" description="Disordered" evidence="1">
    <location>
        <begin position="1"/>
        <end position="48"/>
    </location>
</feature>
<accession>A0A1H3C1P1</accession>
<evidence type="ECO:0000313" key="2">
    <source>
        <dbReference type="EMBL" id="SDX48077.1"/>
    </source>
</evidence>
<dbReference type="RefSeq" id="WP_177168103.1">
    <property type="nucleotide sequence ID" value="NZ_FNNQ01000019.1"/>
</dbReference>